<protein>
    <recommendedName>
        <fullName evidence="3">Calcineurin-like phosphoesterase domain-containing protein</fullName>
    </recommendedName>
</protein>
<dbReference type="STRING" id="47428.A0A284RRS7"/>
<proteinExistence type="predicted"/>
<dbReference type="EMBL" id="FUEG01000014">
    <property type="protein sequence ID" value="SJL11467.1"/>
    <property type="molecule type" value="Genomic_DNA"/>
</dbReference>
<dbReference type="GO" id="GO:0005737">
    <property type="term" value="C:cytoplasm"/>
    <property type="evidence" value="ECO:0007669"/>
    <property type="project" value="TreeGrafter"/>
</dbReference>
<organism evidence="1 2">
    <name type="scientific">Armillaria ostoyae</name>
    <name type="common">Armillaria root rot fungus</name>
    <dbReference type="NCBI Taxonomy" id="47428"/>
    <lineage>
        <taxon>Eukaryota</taxon>
        <taxon>Fungi</taxon>
        <taxon>Dikarya</taxon>
        <taxon>Basidiomycota</taxon>
        <taxon>Agaricomycotina</taxon>
        <taxon>Agaricomycetes</taxon>
        <taxon>Agaricomycetidae</taxon>
        <taxon>Agaricales</taxon>
        <taxon>Marasmiineae</taxon>
        <taxon>Physalacriaceae</taxon>
        <taxon>Armillaria</taxon>
    </lineage>
</organism>
<gene>
    <name evidence="1" type="ORF">ARMOST_14871</name>
</gene>
<dbReference type="PANTHER" id="PTHR32440">
    <property type="entry name" value="PHOSPHATASE DCR2-RELATED-RELATED"/>
    <property type="match status" value="1"/>
</dbReference>
<dbReference type="PANTHER" id="PTHR32440:SF11">
    <property type="entry name" value="METALLOPHOSPHOESTERASE DOMAIN-CONTAINING PROTEIN"/>
    <property type="match status" value="1"/>
</dbReference>
<evidence type="ECO:0000313" key="1">
    <source>
        <dbReference type="EMBL" id="SJL11467.1"/>
    </source>
</evidence>
<evidence type="ECO:0000313" key="2">
    <source>
        <dbReference type="Proteomes" id="UP000219338"/>
    </source>
</evidence>
<dbReference type="AlphaFoldDB" id="A0A284RRS7"/>
<dbReference type="SUPFAM" id="SSF56300">
    <property type="entry name" value="Metallo-dependent phosphatases"/>
    <property type="match status" value="1"/>
</dbReference>
<reference evidence="2" key="1">
    <citation type="journal article" date="2017" name="Nat. Ecol. Evol.">
        <title>Genome expansion and lineage-specific genetic innovations in the forest pathogenic fungi Armillaria.</title>
        <authorList>
            <person name="Sipos G."/>
            <person name="Prasanna A.N."/>
            <person name="Walter M.C."/>
            <person name="O'Connor E."/>
            <person name="Balint B."/>
            <person name="Krizsan K."/>
            <person name="Kiss B."/>
            <person name="Hess J."/>
            <person name="Varga T."/>
            <person name="Slot J."/>
            <person name="Riley R."/>
            <person name="Boka B."/>
            <person name="Rigling D."/>
            <person name="Barry K."/>
            <person name="Lee J."/>
            <person name="Mihaltcheva S."/>
            <person name="LaButti K."/>
            <person name="Lipzen A."/>
            <person name="Waldron R."/>
            <person name="Moloney N.M."/>
            <person name="Sperisen C."/>
            <person name="Kredics L."/>
            <person name="Vagvoelgyi C."/>
            <person name="Patrignani A."/>
            <person name="Fitzpatrick D."/>
            <person name="Nagy I."/>
            <person name="Doyle S."/>
            <person name="Anderson J.B."/>
            <person name="Grigoriev I.V."/>
            <person name="Gueldener U."/>
            <person name="Muensterkoetter M."/>
            <person name="Nagy L.G."/>
        </authorList>
    </citation>
    <scope>NUCLEOTIDE SEQUENCE [LARGE SCALE GENOMIC DNA]</scope>
    <source>
        <strain evidence="2">C18/9</strain>
    </source>
</reference>
<dbReference type="GO" id="GO:0016788">
    <property type="term" value="F:hydrolase activity, acting on ester bonds"/>
    <property type="evidence" value="ECO:0007669"/>
    <property type="project" value="TreeGrafter"/>
</dbReference>
<name>A0A284RRS7_ARMOS</name>
<accession>A0A284RRS7</accession>
<dbReference type="Proteomes" id="UP000219338">
    <property type="component" value="Unassembled WGS sequence"/>
</dbReference>
<keyword evidence="2" id="KW-1185">Reference proteome</keyword>
<dbReference type="InterPro" id="IPR029052">
    <property type="entry name" value="Metallo-depent_PP-like"/>
</dbReference>
<evidence type="ECO:0008006" key="3">
    <source>
        <dbReference type="Google" id="ProtNLM"/>
    </source>
</evidence>
<dbReference type="OrthoDB" id="783096at2759"/>
<sequence length="178" mass="19632">MASPFIFVIVPRLNALHTEDTLGQGSTQATTQNSDAGKDEPFWNALNRYIKNIHAVISGHDHGNEWCSRETAKNVIFCFDKHSGYGGYGEYWWGFGIRNLVFTSTDPKDGVDTWIRLEGGEIRARIVLDDNYGGFFSALIPLSTDSFVQFTDVPSSVLVGLKPAPSAIDDDVTGRITV</sequence>